<evidence type="ECO:0000259" key="7">
    <source>
        <dbReference type="Pfam" id="PF02525"/>
    </source>
</evidence>
<evidence type="ECO:0000256" key="1">
    <source>
        <dbReference type="ARBA" id="ARBA00022630"/>
    </source>
</evidence>
<feature type="binding site" evidence="6">
    <location>
        <begin position="95"/>
        <end position="98"/>
    </location>
    <ligand>
        <name>FMN</name>
        <dbReference type="ChEBI" id="CHEBI:58210"/>
    </ligand>
</feature>
<feature type="binding site" evidence="6">
    <location>
        <begin position="139"/>
        <end position="142"/>
    </location>
    <ligand>
        <name>FMN</name>
        <dbReference type="ChEBI" id="CHEBI:58210"/>
    </ligand>
</feature>
<sequence length="199" mass="21830">MNLLQINTSIRGEQSHSSHLATLLTEKLQAAYPDSELIKRDLAQSAPPLLDGAALGVLFTPAEQRDAEQQALAERFDALIDEIQQADRIVLGVPMYNFGIPAQLKAWFDAIARADLTFRYTESGPEGLLRGKKVYLTLTYGGQHSDTPLDTMTPYLQTMLGFLGMTDLTFIHAEGLARSGDVAELALRQAELEIAALEI</sequence>
<dbReference type="STRING" id="702114.A1355_17675"/>
<dbReference type="InterPro" id="IPR050104">
    <property type="entry name" value="FMN-dep_NADH:Q_OxRdtase_AzoR1"/>
</dbReference>
<evidence type="ECO:0000256" key="2">
    <source>
        <dbReference type="ARBA" id="ARBA00022643"/>
    </source>
</evidence>
<name>A0A177PCW3_9GAMM</name>
<comment type="catalytic activity">
    <reaction evidence="5">
        <text>N,N-dimethyl-1,4-phenylenediamine + anthranilate + 2 NAD(+) = 2-(4-dimethylaminophenyl)diazenylbenzoate + 2 NADH + 2 H(+)</text>
        <dbReference type="Rhea" id="RHEA:55872"/>
        <dbReference type="ChEBI" id="CHEBI:15378"/>
        <dbReference type="ChEBI" id="CHEBI:15783"/>
        <dbReference type="ChEBI" id="CHEBI:16567"/>
        <dbReference type="ChEBI" id="CHEBI:57540"/>
        <dbReference type="ChEBI" id="CHEBI:57945"/>
        <dbReference type="ChEBI" id="CHEBI:71579"/>
        <dbReference type="EC" id="1.7.1.17"/>
    </reaction>
    <physiologicalReaction direction="right-to-left" evidence="5">
        <dbReference type="Rhea" id="RHEA:55874"/>
    </physiologicalReaction>
</comment>
<evidence type="ECO:0000256" key="5">
    <source>
        <dbReference type="ARBA" id="ARBA00048542"/>
    </source>
</evidence>
<dbReference type="PANTHER" id="PTHR43741:SF2">
    <property type="entry name" value="FMN-DEPENDENT NADH:QUINONE OXIDOREDUCTASE"/>
    <property type="match status" value="1"/>
</dbReference>
<feature type="binding site" evidence="6">
    <location>
        <begin position="15"/>
        <end position="17"/>
    </location>
    <ligand>
        <name>FMN</name>
        <dbReference type="ChEBI" id="CHEBI:58210"/>
    </ligand>
</feature>
<keyword evidence="2 6" id="KW-0288">FMN</keyword>
<comment type="subunit">
    <text evidence="6">Homodimer.</text>
</comment>
<dbReference type="GO" id="GO:0010181">
    <property type="term" value="F:FMN binding"/>
    <property type="evidence" value="ECO:0007669"/>
    <property type="project" value="UniProtKB-UniRule"/>
</dbReference>
<comment type="similarity">
    <text evidence="6">Belongs to the azoreductase type 1 family.</text>
</comment>
<evidence type="ECO:0000313" key="9">
    <source>
        <dbReference type="Proteomes" id="UP000077628"/>
    </source>
</evidence>
<dbReference type="EMBL" id="LUUK01000013">
    <property type="protein sequence ID" value="OAI28217.1"/>
    <property type="molecule type" value="Genomic_DNA"/>
</dbReference>
<reference evidence="9" key="1">
    <citation type="submission" date="2016-03" db="EMBL/GenBank/DDBJ databases">
        <authorList>
            <person name="Heylen K."/>
            <person name="De Vos P."/>
            <person name="Vekeman B."/>
        </authorList>
    </citation>
    <scope>NUCLEOTIDE SEQUENCE [LARGE SCALE GENOMIC DNA]</scope>
    <source>
        <strain evidence="9">R-45383</strain>
    </source>
</reference>
<dbReference type="SUPFAM" id="SSF52218">
    <property type="entry name" value="Flavoproteins"/>
    <property type="match status" value="1"/>
</dbReference>
<comment type="cofactor">
    <cofactor evidence="6">
        <name>FMN</name>
        <dbReference type="ChEBI" id="CHEBI:58210"/>
    </cofactor>
    <text evidence="6">Binds 1 FMN per subunit.</text>
</comment>
<accession>A0A177PCW3</accession>
<dbReference type="Pfam" id="PF02525">
    <property type="entry name" value="Flavodoxin_2"/>
    <property type="match status" value="1"/>
</dbReference>
<dbReference type="EC" id="1.7.1.17" evidence="6"/>
<dbReference type="InterPro" id="IPR003680">
    <property type="entry name" value="Flavodoxin_fold"/>
</dbReference>
<comment type="function">
    <text evidence="6">Quinone reductase that provides resistance to thiol-specific stress caused by electrophilic quinones.</text>
</comment>
<gene>
    <name evidence="6" type="primary">azoR</name>
    <name evidence="8" type="ORF">A1355_17675</name>
</gene>
<comment type="catalytic activity">
    <reaction evidence="6">
        <text>2 a quinone + NADH + H(+) = 2 a 1,4-benzosemiquinone + NAD(+)</text>
        <dbReference type="Rhea" id="RHEA:65952"/>
        <dbReference type="ChEBI" id="CHEBI:15378"/>
        <dbReference type="ChEBI" id="CHEBI:57540"/>
        <dbReference type="ChEBI" id="CHEBI:57945"/>
        <dbReference type="ChEBI" id="CHEBI:132124"/>
        <dbReference type="ChEBI" id="CHEBI:134225"/>
    </reaction>
</comment>
<dbReference type="AlphaFoldDB" id="A0A177PCW3"/>
<feature type="domain" description="Flavodoxin-like fold" evidence="7">
    <location>
        <begin position="1"/>
        <end position="195"/>
    </location>
</feature>
<keyword evidence="3 6" id="KW-0560">Oxidoreductase</keyword>
<dbReference type="InterPro" id="IPR023048">
    <property type="entry name" value="NADH:quinone_OxRdtase_FMN_depd"/>
</dbReference>
<keyword evidence="9" id="KW-1185">Reference proteome</keyword>
<dbReference type="GO" id="GO:0009055">
    <property type="term" value="F:electron transfer activity"/>
    <property type="evidence" value="ECO:0007669"/>
    <property type="project" value="UniProtKB-UniRule"/>
</dbReference>
<organism evidence="8 9">
    <name type="scientific">Methylomonas koyamae</name>
    <dbReference type="NCBI Taxonomy" id="702114"/>
    <lineage>
        <taxon>Bacteria</taxon>
        <taxon>Pseudomonadati</taxon>
        <taxon>Pseudomonadota</taxon>
        <taxon>Gammaproteobacteria</taxon>
        <taxon>Methylococcales</taxon>
        <taxon>Methylococcaceae</taxon>
        <taxon>Methylomonas</taxon>
    </lineage>
</organism>
<evidence type="ECO:0000256" key="4">
    <source>
        <dbReference type="ARBA" id="ARBA00023027"/>
    </source>
</evidence>
<evidence type="ECO:0000313" key="8">
    <source>
        <dbReference type="EMBL" id="OAI28217.1"/>
    </source>
</evidence>
<keyword evidence="1 6" id="KW-0285">Flavoprotein</keyword>
<dbReference type="GO" id="GO:0016652">
    <property type="term" value="F:oxidoreductase activity, acting on NAD(P)H as acceptor"/>
    <property type="evidence" value="ECO:0007669"/>
    <property type="project" value="UniProtKB-UniRule"/>
</dbReference>
<dbReference type="GO" id="GO:0016655">
    <property type="term" value="F:oxidoreductase activity, acting on NAD(P)H, quinone or similar compound as acceptor"/>
    <property type="evidence" value="ECO:0007669"/>
    <property type="project" value="InterPro"/>
</dbReference>
<proteinExistence type="inferred from homology"/>
<comment type="function">
    <text evidence="6">Also exhibits azoreductase activity. Catalyzes the reductive cleavage of the azo bond in aromatic azo compounds to the corresponding amines.</text>
</comment>
<keyword evidence="4 6" id="KW-0520">NAD</keyword>
<dbReference type="EC" id="1.6.5.-" evidence="6"/>
<evidence type="ECO:0000256" key="3">
    <source>
        <dbReference type="ARBA" id="ARBA00023002"/>
    </source>
</evidence>
<dbReference type="HAMAP" id="MF_01216">
    <property type="entry name" value="Azoreductase_type1"/>
    <property type="match status" value="1"/>
</dbReference>
<dbReference type="Proteomes" id="UP000077628">
    <property type="component" value="Unassembled WGS sequence"/>
</dbReference>
<feature type="binding site" evidence="6">
    <location>
        <position position="9"/>
    </location>
    <ligand>
        <name>FMN</name>
        <dbReference type="ChEBI" id="CHEBI:58210"/>
    </ligand>
</feature>
<dbReference type="PANTHER" id="PTHR43741">
    <property type="entry name" value="FMN-DEPENDENT NADH-AZOREDUCTASE 1"/>
    <property type="match status" value="1"/>
</dbReference>
<dbReference type="OrthoDB" id="9787136at2"/>
<comment type="caution">
    <text evidence="8">The sequence shown here is derived from an EMBL/GenBank/DDBJ whole genome shotgun (WGS) entry which is preliminary data.</text>
</comment>
<protein>
    <recommendedName>
        <fullName evidence="6">FMN dependent NADH:quinone oxidoreductase</fullName>
        <ecNumber evidence="6">1.6.5.-</ecNumber>
    </recommendedName>
    <alternativeName>
        <fullName evidence="6">Azo-dye reductase</fullName>
    </alternativeName>
    <alternativeName>
        <fullName evidence="6">FMN-dependent NADH-azo compound oxidoreductase</fullName>
    </alternativeName>
    <alternativeName>
        <fullName evidence="6">FMN-dependent NADH-azoreductase</fullName>
        <ecNumber evidence="6">1.7.1.17</ecNumber>
    </alternativeName>
</protein>
<evidence type="ECO:0000256" key="6">
    <source>
        <dbReference type="HAMAP-Rule" id="MF_01216"/>
    </source>
</evidence>
<dbReference type="Gene3D" id="3.40.50.360">
    <property type="match status" value="1"/>
</dbReference>
<dbReference type="InterPro" id="IPR029039">
    <property type="entry name" value="Flavoprotein-like_sf"/>
</dbReference>
<dbReference type="RefSeq" id="WP_064024225.1">
    <property type="nucleotide sequence ID" value="NZ_LUUK01000013.1"/>
</dbReference>